<name>A0A6A5KFZ4_9PLEO</name>
<dbReference type="Proteomes" id="UP000800040">
    <property type="component" value="Unassembled WGS sequence"/>
</dbReference>
<keyword evidence="3" id="KW-1185">Reference proteome</keyword>
<evidence type="ECO:0000313" key="2">
    <source>
        <dbReference type="EMBL" id="KAF1832253.1"/>
    </source>
</evidence>
<evidence type="ECO:0000256" key="1">
    <source>
        <dbReference type="SAM" id="MobiDB-lite"/>
    </source>
</evidence>
<evidence type="ECO:0000313" key="3">
    <source>
        <dbReference type="Proteomes" id="UP000800040"/>
    </source>
</evidence>
<reference evidence="2" key="1">
    <citation type="submission" date="2020-01" db="EMBL/GenBank/DDBJ databases">
        <authorList>
            <consortium name="DOE Joint Genome Institute"/>
            <person name="Haridas S."/>
            <person name="Albert R."/>
            <person name="Binder M."/>
            <person name="Bloem J."/>
            <person name="Labutti K."/>
            <person name="Salamov A."/>
            <person name="Andreopoulos B."/>
            <person name="Baker S.E."/>
            <person name="Barry K."/>
            <person name="Bills G."/>
            <person name="Bluhm B.H."/>
            <person name="Cannon C."/>
            <person name="Castanera R."/>
            <person name="Culley D.E."/>
            <person name="Daum C."/>
            <person name="Ezra D."/>
            <person name="Gonzalez J.B."/>
            <person name="Henrissat B."/>
            <person name="Kuo A."/>
            <person name="Liang C."/>
            <person name="Lipzen A."/>
            <person name="Lutzoni F."/>
            <person name="Magnuson J."/>
            <person name="Mondo S."/>
            <person name="Nolan M."/>
            <person name="Ohm R."/>
            <person name="Pangilinan J."/>
            <person name="Park H.-J."/>
            <person name="Ramirez L."/>
            <person name="Alfaro M."/>
            <person name="Sun H."/>
            <person name="Tritt A."/>
            <person name="Yoshinaga Y."/>
            <person name="Zwiers L.-H."/>
            <person name="Turgeon B.G."/>
            <person name="Goodwin S.B."/>
            <person name="Spatafora J.W."/>
            <person name="Crous P.W."/>
            <person name="Grigoriev I.V."/>
        </authorList>
    </citation>
    <scope>NUCLEOTIDE SEQUENCE</scope>
    <source>
        <strain evidence="2">P77</strain>
    </source>
</reference>
<organism evidence="2 3">
    <name type="scientific">Decorospora gaudefroyi</name>
    <dbReference type="NCBI Taxonomy" id="184978"/>
    <lineage>
        <taxon>Eukaryota</taxon>
        <taxon>Fungi</taxon>
        <taxon>Dikarya</taxon>
        <taxon>Ascomycota</taxon>
        <taxon>Pezizomycotina</taxon>
        <taxon>Dothideomycetes</taxon>
        <taxon>Pleosporomycetidae</taxon>
        <taxon>Pleosporales</taxon>
        <taxon>Pleosporineae</taxon>
        <taxon>Pleosporaceae</taxon>
        <taxon>Decorospora</taxon>
    </lineage>
</organism>
<feature type="compositionally biased region" description="Pro residues" evidence="1">
    <location>
        <begin position="43"/>
        <end position="53"/>
    </location>
</feature>
<protein>
    <submittedName>
        <fullName evidence="2">Uncharacterized protein</fullName>
    </submittedName>
</protein>
<sequence length="242" mass="26143">MIHSLRFVPSKSTPPHMPSSLVPPSTQPRYPLPSQHHCCDPPSSQPRLPPPQSYPTQSHPPHPHHPTNHQSLQTFSQTADDPLFPLVLGFWGQKDHSDPLRLGAWIRVALCAVRGGVRIGGGRVRVGFGAGAGCVAVYKEMKSLAHGSMDEHGSGGAWGSWNAKNREKKNTKAGTIGLADVCQMKQRPRHPNNSFIKGAGNLCIPRCVLLNVSYTLSVAEGMYVQKDAILGSSMQVPSDPSS</sequence>
<gene>
    <name evidence="2" type="ORF">BDW02DRAFT_17757</name>
</gene>
<dbReference type="EMBL" id="ML975343">
    <property type="protein sequence ID" value="KAF1832253.1"/>
    <property type="molecule type" value="Genomic_DNA"/>
</dbReference>
<accession>A0A6A5KFZ4</accession>
<proteinExistence type="predicted"/>
<dbReference type="AlphaFoldDB" id="A0A6A5KFZ4"/>
<feature type="region of interest" description="Disordered" evidence="1">
    <location>
        <begin position="1"/>
        <end position="71"/>
    </location>
</feature>